<evidence type="ECO:0000259" key="4">
    <source>
        <dbReference type="Pfam" id="PF00294"/>
    </source>
</evidence>
<accession>A0A370R0X5</accession>
<dbReference type="PANTHER" id="PTHR43085">
    <property type="entry name" value="HEXOKINASE FAMILY MEMBER"/>
    <property type="match status" value="1"/>
</dbReference>
<evidence type="ECO:0000256" key="2">
    <source>
        <dbReference type="ARBA" id="ARBA00022679"/>
    </source>
</evidence>
<organism evidence="5 6">
    <name type="scientific">Enterobacillus tribolii</name>
    <dbReference type="NCBI Taxonomy" id="1487935"/>
    <lineage>
        <taxon>Bacteria</taxon>
        <taxon>Pseudomonadati</taxon>
        <taxon>Pseudomonadota</taxon>
        <taxon>Gammaproteobacteria</taxon>
        <taxon>Enterobacterales</taxon>
        <taxon>Hafniaceae</taxon>
        <taxon>Enterobacillus</taxon>
    </lineage>
</organism>
<dbReference type="OrthoDB" id="9792663at2"/>
<dbReference type="Gene3D" id="3.40.1190.20">
    <property type="match status" value="1"/>
</dbReference>
<dbReference type="SUPFAM" id="SSF53613">
    <property type="entry name" value="Ribokinase-like"/>
    <property type="match status" value="1"/>
</dbReference>
<name>A0A370R0X5_9GAMM</name>
<dbReference type="PANTHER" id="PTHR43085:SF41">
    <property type="entry name" value="FRUCTOSELYSINE 6-KINASE"/>
    <property type="match status" value="1"/>
</dbReference>
<protein>
    <submittedName>
        <fullName evidence="5">Sugar/nucleoside kinase (Ribokinase family)</fullName>
    </submittedName>
</protein>
<comment type="caution">
    <text evidence="5">The sequence shown here is derived from an EMBL/GenBank/DDBJ whole genome shotgun (WGS) entry which is preliminary data.</text>
</comment>
<dbReference type="Proteomes" id="UP000254848">
    <property type="component" value="Unassembled WGS sequence"/>
</dbReference>
<evidence type="ECO:0000256" key="3">
    <source>
        <dbReference type="ARBA" id="ARBA00022777"/>
    </source>
</evidence>
<keyword evidence="6" id="KW-1185">Reference proteome</keyword>
<dbReference type="InterPro" id="IPR050306">
    <property type="entry name" value="PfkB_Carbo_kinase"/>
</dbReference>
<dbReference type="InterPro" id="IPR029056">
    <property type="entry name" value="Ribokinase-like"/>
</dbReference>
<keyword evidence="2" id="KW-0808">Transferase</keyword>
<dbReference type="GO" id="GO:0016301">
    <property type="term" value="F:kinase activity"/>
    <property type="evidence" value="ECO:0007669"/>
    <property type="project" value="UniProtKB-KW"/>
</dbReference>
<comment type="similarity">
    <text evidence="1">Belongs to the carbohydrate kinase PfkB family.</text>
</comment>
<dbReference type="RefSeq" id="WP_115457324.1">
    <property type="nucleotide sequence ID" value="NZ_QRAP01000002.1"/>
</dbReference>
<sequence>MSISVIGIGDNVVDKYLHSGIMYPGGNALNFSVYAKLAGVPAAFMGAFGDDEAARHVQDVLHEFEIDTTHCRHYAGENGYACIRLKNGDREFVASNKNGVLREHPLTLSQDDLHYISQFNLVHSSINGFLEPELEKIKQNNNLISFDFSGRGTDEYFESVCPWISYGFISCSDLSSDEIKEKIEKVYHYGCRHVIATRGHEGVYYFSANGYLEWHPQYIEPVDTLGAGDAFLTGFMLSIMQSGTDEPDNEMVMSAMRAGGQSAAQVLSHYGAFGFGKPYSAC</sequence>
<dbReference type="AlphaFoldDB" id="A0A370R0X5"/>
<evidence type="ECO:0000313" key="6">
    <source>
        <dbReference type="Proteomes" id="UP000254848"/>
    </source>
</evidence>
<evidence type="ECO:0000256" key="1">
    <source>
        <dbReference type="ARBA" id="ARBA00010688"/>
    </source>
</evidence>
<proteinExistence type="inferred from homology"/>
<gene>
    <name evidence="5" type="ORF">C8D90_10245</name>
</gene>
<evidence type="ECO:0000313" key="5">
    <source>
        <dbReference type="EMBL" id="RDK95574.1"/>
    </source>
</evidence>
<dbReference type="CDD" id="cd01940">
    <property type="entry name" value="Fructoselysine_kinase_like"/>
    <property type="match status" value="1"/>
</dbReference>
<dbReference type="Pfam" id="PF00294">
    <property type="entry name" value="PfkB"/>
    <property type="match status" value="1"/>
</dbReference>
<dbReference type="EMBL" id="QRAP01000002">
    <property type="protein sequence ID" value="RDK95574.1"/>
    <property type="molecule type" value="Genomic_DNA"/>
</dbReference>
<keyword evidence="3 5" id="KW-0418">Kinase</keyword>
<reference evidence="5 6" key="1">
    <citation type="submission" date="2018-07" db="EMBL/GenBank/DDBJ databases">
        <title>Genomic Encyclopedia of Type Strains, Phase IV (KMG-IV): sequencing the most valuable type-strain genomes for metagenomic binning, comparative biology and taxonomic classification.</title>
        <authorList>
            <person name="Goeker M."/>
        </authorList>
    </citation>
    <scope>NUCLEOTIDE SEQUENCE [LARGE SCALE GENOMIC DNA]</scope>
    <source>
        <strain evidence="5 6">DSM 103736</strain>
    </source>
</reference>
<feature type="domain" description="Carbohydrate kinase PfkB" evidence="4">
    <location>
        <begin position="16"/>
        <end position="272"/>
    </location>
</feature>
<dbReference type="InterPro" id="IPR011611">
    <property type="entry name" value="PfkB_dom"/>
</dbReference>